<feature type="region of interest" description="Disordered" evidence="1">
    <location>
        <begin position="109"/>
        <end position="149"/>
    </location>
</feature>
<evidence type="ECO:0000313" key="2">
    <source>
        <dbReference type="EMBL" id="KAG0274625.1"/>
    </source>
</evidence>
<feature type="region of interest" description="Disordered" evidence="1">
    <location>
        <begin position="638"/>
        <end position="668"/>
    </location>
</feature>
<feature type="compositionally biased region" description="Low complexity" evidence="1">
    <location>
        <begin position="1249"/>
        <end position="1261"/>
    </location>
</feature>
<feature type="compositionally biased region" description="Polar residues" evidence="1">
    <location>
        <begin position="383"/>
        <end position="405"/>
    </location>
</feature>
<dbReference type="EMBL" id="JAAAIL010000579">
    <property type="protein sequence ID" value="KAG0274625.1"/>
    <property type="molecule type" value="Genomic_DNA"/>
</dbReference>
<feature type="compositionally biased region" description="Polar residues" evidence="1">
    <location>
        <begin position="198"/>
        <end position="215"/>
    </location>
</feature>
<feature type="region of interest" description="Disordered" evidence="1">
    <location>
        <begin position="550"/>
        <end position="588"/>
    </location>
</feature>
<feature type="compositionally biased region" description="Low complexity" evidence="1">
    <location>
        <begin position="1031"/>
        <end position="1048"/>
    </location>
</feature>
<evidence type="ECO:0000313" key="3">
    <source>
        <dbReference type="Proteomes" id="UP001194580"/>
    </source>
</evidence>
<organism evidence="2 3">
    <name type="scientific">Linnemannia exigua</name>
    <dbReference type="NCBI Taxonomy" id="604196"/>
    <lineage>
        <taxon>Eukaryota</taxon>
        <taxon>Fungi</taxon>
        <taxon>Fungi incertae sedis</taxon>
        <taxon>Mucoromycota</taxon>
        <taxon>Mortierellomycotina</taxon>
        <taxon>Mortierellomycetes</taxon>
        <taxon>Mortierellales</taxon>
        <taxon>Mortierellaceae</taxon>
        <taxon>Linnemannia</taxon>
    </lineage>
</organism>
<feature type="region of interest" description="Disordered" evidence="1">
    <location>
        <begin position="777"/>
        <end position="868"/>
    </location>
</feature>
<feature type="compositionally biased region" description="Basic residues" evidence="1">
    <location>
        <begin position="480"/>
        <end position="489"/>
    </location>
</feature>
<feature type="compositionally biased region" description="Pro residues" evidence="1">
    <location>
        <begin position="1318"/>
        <end position="1328"/>
    </location>
</feature>
<dbReference type="Proteomes" id="UP001194580">
    <property type="component" value="Unassembled WGS sequence"/>
</dbReference>
<feature type="compositionally biased region" description="Low complexity" evidence="1">
    <location>
        <begin position="569"/>
        <end position="584"/>
    </location>
</feature>
<feature type="region of interest" description="Disordered" evidence="1">
    <location>
        <begin position="715"/>
        <end position="743"/>
    </location>
</feature>
<feature type="compositionally biased region" description="Polar residues" evidence="1">
    <location>
        <begin position="990"/>
        <end position="1000"/>
    </location>
</feature>
<feature type="compositionally biased region" description="Polar residues" evidence="1">
    <location>
        <begin position="638"/>
        <end position="653"/>
    </location>
</feature>
<feature type="compositionally biased region" description="Low complexity" evidence="1">
    <location>
        <begin position="888"/>
        <end position="906"/>
    </location>
</feature>
<feature type="region of interest" description="Disordered" evidence="1">
    <location>
        <begin position="457"/>
        <end position="525"/>
    </location>
</feature>
<feature type="compositionally biased region" description="Low complexity" evidence="1">
    <location>
        <begin position="962"/>
        <end position="974"/>
    </location>
</feature>
<accession>A0AAD4H6L6</accession>
<proteinExistence type="predicted"/>
<evidence type="ECO:0000256" key="1">
    <source>
        <dbReference type="SAM" id="MobiDB-lite"/>
    </source>
</evidence>
<comment type="caution">
    <text evidence="2">The sequence shown here is derived from an EMBL/GenBank/DDBJ whole genome shotgun (WGS) entry which is preliminary data.</text>
</comment>
<feature type="compositionally biased region" description="Polar residues" evidence="1">
    <location>
        <begin position="464"/>
        <end position="475"/>
    </location>
</feature>
<feature type="region of interest" description="Disordered" evidence="1">
    <location>
        <begin position="1113"/>
        <end position="1156"/>
    </location>
</feature>
<feature type="compositionally biased region" description="Low complexity" evidence="1">
    <location>
        <begin position="27"/>
        <end position="48"/>
    </location>
</feature>
<dbReference type="PROSITE" id="PS51257">
    <property type="entry name" value="PROKAR_LIPOPROTEIN"/>
    <property type="match status" value="1"/>
</dbReference>
<feature type="region of interest" description="Disordered" evidence="1">
    <location>
        <begin position="888"/>
        <end position="909"/>
    </location>
</feature>
<feature type="region of interest" description="Disordered" evidence="1">
    <location>
        <begin position="1249"/>
        <end position="1330"/>
    </location>
</feature>
<feature type="compositionally biased region" description="Polar residues" evidence="1">
    <location>
        <begin position="550"/>
        <end position="559"/>
    </location>
</feature>
<feature type="region of interest" description="Disordered" evidence="1">
    <location>
        <begin position="941"/>
        <end position="1003"/>
    </location>
</feature>
<feature type="compositionally biased region" description="Basic residues" evidence="1">
    <location>
        <begin position="822"/>
        <end position="834"/>
    </location>
</feature>
<keyword evidence="3" id="KW-1185">Reference proteome</keyword>
<name>A0AAD4H6L6_9FUNG</name>
<feature type="compositionally biased region" description="Polar residues" evidence="1">
    <location>
        <begin position="800"/>
        <end position="815"/>
    </location>
</feature>
<feature type="region of interest" description="Disordered" evidence="1">
    <location>
        <begin position="1190"/>
        <end position="1215"/>
    </location>
</feature>
<dbReference type="GO" id="GO:0030036">
    <property type="term" value="P:actin cytoskeleton organization"/>
    <property type="evidence" value="ECO:0007669"/>
    <property type="project" value="TreeGrafter"/>
</dbReference>
<feature type="compositionally biased region" description="Low complexity" evidence="1">
    <location>
        <begin position="1190"/>
        <end position="1214"/>
    </location>
</feature>
<feature type="compositionally biased region" description="Low complexity" evidence="1">
    <location>
        <begin position="1072"/>
        <end position="1088"/>
    </location>
</feature>
<feature type="region of interest" description="Disordered" evidence="1">
    <location>
        <begin position="24"/>
        <end position="50"/>
    </location>
</feature>
<feature type="region of interest" description="Disordered" evidence="1">
    <location>
        <begin position="1031"/>
        <end position="1088"/>
    </location>
</feature>
<feature type="region of interest" description="Disordered" evidence="1">
    <location>
        <begin position="198"/>
        <end position="236"/>
    </location>
</feature>
<feature type="compositionally biased region" description="Basic residues" evidence="1">
    <location>
        <begin position="842"/>
        <end position="866"/>
    </location>
</feature>
<dbReference type="PANTHER" id="PTHR12751">
    <property type="entry name" value="PHOSPHATASE AND ACTIN REGULATOR PHACTR"/>
    <property type="match status" value="1"/>
</dbReference>
<feature type="region of interest" description="Disordered" evidence="1">
    <location>
        <begin position="383"/>
        <end position="408"/>
    </location>
</feature>
<dbReference type="PANTHER" id="PTHR12751:SF18">
    <property type="entry name" value="PHOSPHATASE AND ACTIN REGULATOR 1"/>
    <property type="match status" value="1"/>
</dbReference>
<reference evidence="2" key="1">
    <citation type="journal article" date="2020" name="Fungal Divers.">
        <title>Resolving the Mortierellaceae phylogeny through synthesis of multi-gene phylogenetics and phylogenomics.</title>
        <authorList>
            <person name="Vandepol N."/>
            <person name="Liber J."/>
            <person name="Desiro A."/>
            <person name="Na H."/>
            <person name="Kennedy M."/>
            <person name="Barry K."/>
            <person name="Grigoriev I.V."/>
            <person name="Miller A.N."/>
            <person name="O'Donnell K."/>
            <person name="Stajich J.E."/>
            <person name="Bonito G."/>
        </authorList>
    </citation>
    <scope>NUCLEOTIDE SEQUENCE</scope>
    <source>
        <strain evidence="2">NRRL 28262</strain>
    </source>
</reference>
<gene>
    <name evidence="2" type="ORF">BGZ95_009598</name>
</gene>
<protein>
    <submittedName>
        <fullName evidence="2">Uncharacterized protein</fullName>
    </submittedName>
</protein>
<feature type="compositionally biased region" description="Basic residues" evidence="1">
    <location>
        <begin position="1264"/>
        <end position="1288"/>
    </location>
</feature>
<dbReference type="GO" id="GO:0003779">
    <property type="term" value="F:actin binding"/>
    <property type="evidence" value="ECO:0007669"/>
    <property type="project" value="TreeGrafter"/>
</dbReference>
<feature type="compositionally biased region" description="Low complexity" evidence="1">
    <location>
        <begin position="1123"/>
        <end position="1139"/>
    </location>
</feature>
<feature type="compositionally biased region" description="Low complexity" evidence="1">
    <location>
        <begin position="497"/>
        <end position="511"/>
    </location>
</feature>
<sequence length="1363" mass="143365">MGMKKPLPPAVSTSHVVSGACAGGGARRVSAGGPGSATATTPSSASPSDLYPLVGRDVLLGYGSLTAAAALTSAAANGTGNKTATTVAAVEPPKLRPMSSMENVEFAWSPASATTPASPTTTTTTATARATTAEADGRAVASKTSRPRNDAIAPVSNLDHHNNSNKFSCPAGFASHSSSNTVSSVSDAAAAAVGYINSRSNGNECSNSTSRSNTLARHRQNSDQDGGGGGLSKPLPPVVVAVGRVSLDQQSIHPLQMDPDLTTTTEEDVDAIAEAEAEEMATTATLLTKGGTGGQSTTTTLTTTLPLTERHQHHLESSSLLSSTPVSMTLANTSSSLDNAGSAGVDHDPLPSSLQQHLQPKEQQHHQVIRKKTSFAAKLRKVFNNSKSLPPTPQDHLTPTPSNHGASVTNTAVTSTVSQNQEQTEDVVSLASGEDLYGSSNGGRAATHADMVAFMEQQQKHRGSVSSASSIDTDVQQPQHPHHRLHHHVNSTFRRGSSQSQSQTDTPSTSPEATPCGSPTDQSNLNAVMAGTPAALAPVSVSAIALTSDSSLPSESNDINDGLHHQHSLHPLSGSESSPSPSALDVERASALTTETAHIVLPTNQTAADVASALQQPPSKTNPTSTVKKRLSFASISSFFSPRNGPNGSNSTTAQQEARAKQQRASSVPHVENPLVTVGRQIAGFQRRHSLNDLHDSKAATSAANANTALKISRVGVNPLEKDRNALPSTQGQGSSASAGAAAASTHFMAGHAPVPPKPTKKLSLNIVFNKGLRKKKNLAANASKPESPLPAKPLRSALANRNNGSNMAGQSPTAASPPKVHLVHRSASRRRSASIRSQGSAHRRHHRNSQHGSHHHHHHHHHNVHQHTDPFARLAEANHALANLNRRGSQDQAALRRPQQQQQRQHSLEEFDFCASPVSFDAPAGGLPILDTQGLHYQHNNQSQEGLPITPTRPTAEDPQGSSSSLTMDTGSSNAFATLPTSRVLPATTKPSDSTSQSRLDTHPITLNRPQYTQQHNALSTLSPSSSCCSYSSSSSSDRVEGSSFRSTSDDVESCSSSSSSSKQGAVAPESGVAARTSASGSGSAGHGSTAVFNPLLPASAARVSVNRIAMESQPGCEHSSSDISSNDGSTSGSSNGSQSGGEGSQGGKNNDSETLYDHRLSTAATTASAAATASALSLTLSAESASSMSNASTEGSSTASSTTSTSSPTKKSVAVMNTVMEDVSEEEAIMHSQLAYIQQQQQQYLAQQTQHQLHQQQQQQEHHHHHHHVHYLPHHPHPHQHHHHYHPSSSSQKQGDYEPIPSQPHHHQPYYYPHPSLFPPRPPPSRLTPAMANKIKLELNQFKSQEMLVHEESRVYTHFFI</sequence>
<feature type="compositionally biased region" description="Low complexity" evidence="1">
    <location>
        <begin position="109"/>
        <end position="133"/>
    </location>
</feature>
<feature type="compositionally biased region" description="Low complexity" evidence="1">
    <location>
        <begin position="729"/>
        <end position="743"/>
    </location>
</feature>
<feature type="region of interest" description="Disordered" evidence="1">
    <location>
        <begin position="331"/>
        <end position="366"/>
    </location>
</feature>